<dbReference type="Proteomes" id="UP000265515">
    <property type="component" value="Unassembled WGS sequence"/>
</dbReference>
<organism evidence="3 4">
    <name type="scientific">Chara braunii</name>
    <name type="common">Braun's stonewort</name>
    <dbReference type="NCBI Taxonomy" id="69332"/>
    <lineage>
        <taxon>Eukaryota</taxon>
        <taxon>Viridiplantae</taxon>
        <taxon>Streptophyta</taxon>
        <taxon>Charophyceae</taxon>
        <taxon>Charales</taxon>
        <taxon>Characeae</taxon>
        <taxon>Chara</taxon>
    </lineage>
</organism>
<feature type="region of interest" description="Disordered" evidence="2">
    <location>
        <begin position="386"/>
        <end position="413"/>
    </location>
</feature>
<dbReference type="STRING" id="69332.A0A388KDD1"/>
<dbReference type="Gramene" id="GBG67953">
    <property type="protein sequence ID" value="GBG67953"/>
    <property type="gene ID" value="CBR_g1072"/>
</dbReference>
<dbReference type="InterPro" id="IPR039604">
    <property type="entry name" value="Bfr1"/>
</dbReference>
<dbReference type="OrthoDB" id="2195113at2759"/>
<accession>A0A388KDD1</accession>
<feature type="region of interest" description="Disordered" evidence="2">
    <location>
        <begin position="468"/>
        <end position="723"/>
    </location>
</feature>
<feature type="compositionally biased region" description="Low complexity" evidence="2">
    <location>
        <begin position="477"/>
        <end position="509"/>
    </location>
</feature>
<reference evidence="3 4" key="1">
    <citation type="journal article" date="2018" name="Cell">
        <title>The Chara Genome: Secondary Complexity and Implications for Plant Terrestrialization.</title>
        <authorList>
            <person name="Nishiyama T."/>
            <person name="Sakayama H."/>
            <person name="Vries J.D."/>
            <person name="Buschmann H."/>
            <person name="Saint-Marcoux D."/>
            <person name="Ullrich K.K."/>
            <person name="Haas F.B."/>
            <person name="Vanderstraeten L."/>
            <person name="Becker D."/>
            <person name="Lang D."/>
            <person name="Vosolsobe S."/>
            <person name="Rombauts S."/>
            <person name="Wilhelmsson P.K.I."/>
            <person name="Janitza P."/>
            <person name="Kern R."/>
            <person name="Heyl A."/>
            <person name="Rumpler F."/>
            <person name="Villalobos L.I.A.C."/>
            <person name="Clay J.M."/>
            <person name="Skokan R."/>
            <person name="Toyoda A."/>
            <person name="Suzuki Y."/>
            <person name="Kagoshima H."/>
            <person name="Schijlen E."/>
            <person name="Tajeshwar N."/>
            <person name="Catarino B."/>
            <person name="Hetherington A.J."/>
            <person name="Saltykova A."/>
            <person name="Bonnot C."/>
            <person name="Breuninger H."/>
            <person name="Symeonidi A."/>
            <person name="Radhakrishnan G.V."/>
            <person name="Van Nieuwerburgh F."/>
            <person name="Deforce D."/>
            <person name="Chang C."/>
            <person name="Karol K.G."/>
            <person name="Hedrich R."/>
            <person name="Ulvskov P."/>
            <person name="Glockner G."/>
            <person name="Delwiche C.F."/>
            <person name="Petrasek J."/>
            <person name="Van de Peer Y."/>
            <person name="Friml J."/>
            <person name="Beilby M."/>
            <person name="Dolan L."/>
            <person name="Kohara Y."/>
            <person name="Sugano S."/>
            <person name="Fujiyama A."/>
            <person name="Delaux P.-M."/>
            <person name="Quint M."/>
            <person name="TheiBen G."/>
            <person name="Hagemann M."/>
            <person name="Harholt J."/>
            <person name="Dunand C."/>
            <person name="Zachgo S."/>
            <person name="Langdale J."/>
            <person name="Maumus F."/>
            <person name="Straeten D.V.D."/>
            <person name="Gould S.B."/>
            <person name="Rensing S.A."/>
        </authorList>
    </citation>
    <scope>NUCLEOTIDE SEQUENCE [LARGE SCALE GENOMIC DNA]</scope>
    <source>
        <strain evidence="3 4">S276</strain>
    </source>
</reference>
<dbReference type="OMA" id="AHWKEDQ"/>
<dbReference type="AlphaFoldDB" id="A0A388KDD1"/>
<sequence>MATVVEDGEVMDGKMVGGLGGVTEEEASAMIDNNKKPKGRVKRLEKPNKADLEAEVGKLNASIDGHQTRIDEIKRLLDEKQGKRQGFSQEMTEARNHLALIAAQFKTAVDQKKALWEQLAITDAALESMRQQTKLLRERLPFVCLEEIDDEIKKIELKMAHTTLTLQEEKKAVADLSNLKKSRSFLQDHQDRMHRDEAARNEHLERIKEKDVLLTQLKEHQQKQREVMAAIRAREDSQTIDMPSLIDERAGLFEKIRQSRDEIRRLRGDFRKREDDYYQRERDFRAQQQEDRRRQYLVREQQRKEVYERRKAREAEFYVEPYTDEIINCDQLINYMQKMVPAQGCAAGGGGGKVVAAAALVAPEGMVIMSSKKDKDMDGWFYSGGRGGGGGGGGGGGKKGGKKGRGGGGATAPATAGAAAAAAAARGTEKVSLSLDALSSLEKLGVGAPITVSDLPSAIEKLKAKKTHYQELQKKGAAAAPAPAPDAIAAANDTSTNTSASGSPSSSSPPSTPSKEEEEGEEASGSAPEVADRDRTGGEAGEPSSSSSASRDGDGDATAAAATAAASSVAASNGLVGTPTSLSSSSTGNDEDGECRKPPSESPDDDKRAEVRADGDGDGVDPDADVPDLSCGPGGDSTIAKKVNDEEDDSAQGRKNDDGQVSDECPSSSAVVDDVPPPPEDAQDAPAAEQVAAQGQVVDVNGPGTKSAAAAADADADANSENP</sequence>
<name>A0A388KDD1_CHABU</name>
<feature type="compositionally biased region" description="Basic and acidic residues" evidence="2">
    <location>
        <begin position="594"/>
        <end position="615"/>
    </location>
</feature>
<feature type="coiled-coil region" evidence="1">
    <location>
        <begin position="49"/>
        <end position="90"/>
    </location>
</feature>
<evidence type="ECO:0000313" key="3">
    <source>
        <dbReference type="EMBL" id="GBG67953.1"/>
    </source>
</evidence>
<feature type="compositionally biased region" description="Low complexity" evidence="2">
    <location>
        <begin position="541"/>
        <end position="587"/>
    </location>
</feature>
<dbReference type="GO" id="GO:0003729">
    <property type="term" value="F:mRNA binding"/>
    <property type="evidence" value="ECO:0007669"/>
    <property type="project" value="TreeGrafter"/>
</dbReference>
<feature type="compositionally biased region" description="Low complexity" evidence="2">
    <location>
        <begin position="684"/>
        <end position="700"/>
    </location>
</feature>
<dbReference type="PANTHER" id="PTHR31027">
    <property type="entry name" value="NUCLEAR SEGREGATION PROTEIN BFR1"/>
    <property type="match status" value="1"/>
</dbReference>
<protein>
    <submittedName>
        <fullName evidence="3">Uncharacterized protein</fullName>
    </submittedName>
</protein>
<feature type="compositionally biased region" description="Gly residues" evidence="2">
    <location>
        <begin position="386"/>
        <end position="398"/>
    </location>
</feature>
<feature type="compositionally biased region" description="Acidic residues" evidence="2">
    <location>
        <begin position="616"/>
        <end position="626"/>
    </location>
</feature>
<dbReference type="GO" id="GO:0008298">
    <property type="term" value="P:intracellular mRNA localization"/>
    <property type="evidence" value="ECO:0007669"/>
    <property type="project" value="TreeGrafter"/>
</dbReference>
<evidence type="ECO:0000256" key="2">
    <source>
        <dbReference type="SAM" id="MobiDB-lite"/>
    </source>
</evidence>
<keyword evidence="1" id="KW-0175">Coiled coil</keyword>
<dbReference type="GO" id="GO:0042175">
    <property type="term" value="C:nuclear outer membrane-endoplasmic reticulum membrane network"/>
    <property type="evidence" value="ECO:0007669"/>
    <property type="project" value="TreeGrafter"/>
</dbReference>
<keyword evidence="4" id="KW-1185">Reference proteome</keyword>
<dbReference type="EMBL" id="BFEA01000094">
    <property type="protein sequence ID" value="GBG67953.1"/>
    <property type="molecule type" value="Genomic_DNA"/>
</dbReference>
<dbReference type="PANTHER" id="PTHR31027:SF2">
    <property type="entry name" value="LEBERCILIN DOMAIN-CONTAINING PROTEIN"/>
    <property type="match status" value="1"/>
</dbReference>
<evidence type="ECO:0000256" key="1">
    <source>
        <dbReference type="SAM" id="Coils"/>
    </source>
</evidence>
<comment type="caution">
    <text evidence="3">The sequence shown here is derived from an EMBL/GenBank/DDBJ whole genome shotgun (WGS) entry which is preliminary data.</text>
</comment>
<evidence type="ECO:0000313" key="4">
    <source>
        <dbReference type="Proteomes" id="UP000265515"/>
    </source>
</evidence>
<proteinExistence type="predicted"/>
<dbReference type="GO" id="GO:1990904">
    <property type="term" value="C:ribonucleoprotein complex"/>
    <property type="evidence" value="ECO:0007669"/>
    <property type="project" value="TreeGrafter"/>
</dbReference>
<feature type="compositionally biased region" description="Acidic residues" evidence="2">
    <location>
        <begin position="714"/>
        <end position="723"/>
    </location>
</feature>
<gene>
    <name evidence="3" type="ORF">CBR_g1072</name>
</gene>
<dbReference type="GO" id="GO:0005783">
    <property type="term" value="C:endoplasmic reticulum"/>
    <property type="evidence" value="ECO:0007669"/>
    <property type="project" value="TreeGrafter"/>
</dbReference>